<sequence length="964" mass="106056">MVRHFRRGGVQRMSGPFSNDIISMIISLHNFVERYTGDAAVGEDANYLVNNAGVVNNSLHYESGRGSYLPSNAATSESQVLLALGYIRAYEATGIPVFKERAIKFTDAYLENYFPAYSLPISVGEWRHHWVINGKYPFKVLGPVDTRDYQQSGSFDLVVNFEDGIGFIPHGAPNFGEQTARVYFAYGPVESGKLLWKNVFADLLPDTGEKYAVDYFIDSRLMKMDANGVELGIQAGETAGKIKLVDSFTGQLKVVSAARTGATIARNAGFDAWPMWRKLGYGECASAMDVELWHIELFKAMYDNTGDTDYLRAFNSAAYSLDAATTLEPETHYFKRNLTTSKPFKHGISYYSLSNTTRTAYVGVDRGYSTIMKYAETGSDVAELEIAQTGVFNRVTPETVLNCEMLLNSPNTFCDLTITVSPELGAEPQTFSQVLLADDSLSSVPLREFKLKSFYRKKKLDGSSYLTIDQAALLPNSGAVATKKMGYVDDRLVGYASISLPSPEAYCVIGFWNASPASIGLDALTYRVISGRCAITIQDADGWIWGKELAAATGAWGQYTLAAGDLTPWPYQNNTGRTPSTFPTGTSFNSFSLAPIPETGPASLDIYCYGDEPTTFDLPEAMLTEMKIKMKTGSAITARFGDIYVSNNLPIAYKYSPGVVPFTTDKAGKEGTKFWRGTPYVAYQYPSVWAMLGKLDHASQVLDFYRDSQDDYEAKSGLRGPFSQVYIWPKWDNIAYGQAEGFSATGPDPNTYWGGFQARSFNGAASLLLQMQRDGNAIPAALYEVVDDYAAFLVQFLRDNVNKPPTLFAQDGSSLPIASYDEPHIAALHINALSALIEAGHSTADIVEARERSLSYLHALFCKSGDMKGSFSPSPSTRMFYGFWVGEIIRALSSCITVEDQKLRAQPSTVAAPDEMEFEEETFVTLETGEVLAFDKPVVMPPIEMEFADQVVLTTEAGDALAFE</sequence>
<proteinExistence type="predicted"/>
<name>A0A5B8CGK6_SPHSA</name>
<gene>
    <name evidence="1" type="ORF">FIL70_17075</name>
</gene>
<protein>
    <submittedName>
        <fullName evidence="1">Uncharacterized protein</fullName>
    </submittedName>
</protein>
<reference evidence="1 2" key="1">
    <citation type="submission" date="2019-06" db="EMBL/GenBank/DDBJ databases">
        <title>Genome organization and adaptive potential of archetypical organophosphate degarding Sphingobium fuliginis ATCC 27551.</title>
        <authorList>
            <person name="Sarwar A."/>
            <person name="Parthasarathy S."/>
            <person name="Singh C."/>
            <person name="Siddavattam D."/>
        </authorList>
    </citation>
    <scope>NUCLEOTIDE SEQUENCE [LARGE SCALE GENOMIC DNA]</scope>
    <source>
        <strain evidence="1 2">ATCC 27551</strain>
    </source>
</reference>
<dbReference type="AlphaFoldDB" id="A0A5B8CGK6"/>
<dbReference type="KEGG" id="sufl:FIL70_17075"/>
<evidence type="ECO:0000313" key="1">
    <source>
        <dbReference type="EMBL" id="QDC38698.1"/>
    </source>
</evidence>
<dbReference type="Proteomes" id="UP000311469">
    <property type="component" value="Chromosome cSF1"/>
</dbReference>
<dbReference type="EMBL" id="CP041016">
    <property type="protein sequence ID" value="QDC38698.1"/>
    <property type="molecule type" value="Genomic_DNA"/>
</dbReference>
<evidence type="ECO:0000313" key="2">
    <source>
        <dbReference type="Proteomes" id="UP000311469"/>
    </source>
</evidence>
<accession>A0A5B8CGK6</accession>
<organism evidence="1 2">
    <name type="scientific">Sphingobium fuliginis ATCC 27551</name>
    <dbReference type="NCBI Taxonomy" id="1208342"/>
    <lineage>
        <taxon>Bacteria</taxon>
        <taxon>Pseudomonadati</taxon>
        <taxon>Pseudomonadota</taxon>
        <taxon>Alphaproteobacteria</taxon>
        <taxon>Sphingomonadales</taxon>
        <taxon>Sphingomonadaceae</taxon>
        <taxon>Sphingobium</taxon>
    </lineage>
</organism>